<proteinExistence type="predicted"/>
<reference evidence="1" key="1">
    <citation type="submission" date="2012-04" db="EMBL/GenBank/DDBJ databases">
        <title>The Genome Sequence of Loa loa.</title>
        <authorList>
            <consortium name="The Broad Institute Genome Sequencing Platform"/>
            <consortium name="Broad Institute Genome Sequencing Center for Infectious Disease"/>
            <person name="Nutman T.B."/>
            <person name="Fink D.L."/>
            <person name="Russ C."/>
            <person name="Young S."/>
            <person name="Zeng Q."/>
            <person name="Gargeya S."/>
            <person name="Alvarado L."/>
            <person name="Berlin A."/>
            <person name="Chapman S.B."/>
            <person name="Chen Z."/>
            <person name="Freedman E."/>
            <person name="Gellesch M."/>
            <person name="Goldberg J."/>
            <person name="Griggs A."/>
            <person name="Gujja S."/>
            <person name="Heilman E.R."/>
            <person name="Heiman D."/>
            <person name="Howarth C."/>
            <person name="Mehta T."/>
            <person name="Neiman D."/>
            <person name="Pearson M."/>
            <person name="Roberts A."/>
            <person name="Saif S."/>
            <person name="Shea T."/>
            <person name="Shenoy N."/>
            <person name="Sisk P."/>
            <person name="Stolte C."/>
            <person name="Sykes S."/>
            <person name="White J."/>
            <person name="Yandava C."/>
            <person name="Haas B."/>
            <person name="Henn M.R."/>
            <person name="Nusbaum C."/>
            <person name="Birren B."/>
        </authorList>
    </citation>
    <scope>NUCLEOTIDE SEQUENCE [LARGE SCALE GENOMIC DNA]</scope>
</reference>
<dbReference type="InParanoid" id="A0A1S0TVL3"/>
<dbReference type="AlphaFoldDB" id="A0A1S0TVL3"/>
<sequence>MTGEQCAIEVVARSITGTIRIRPLFVNIGGVYRLNVNLRLCYVVYPAAALSEIYRGVSMNDARTFHLQFS</sequence>
<organism evidence="1">
    <name type="scientific">Loa loa</name>
    <name type="common">Eye worm</name>
    <name type="synonym">Filaria loa</name>
    <dbReference type="NCBI Taxonomy" id="7209"/>
    <lineage>
        <taxon>Eukaryota</taxon>
        <taxon>Metazoa</taxon>
        <taxon>Ecdysozoa</taxon>
        <taxon>Nematoda</taxon>
        <taxon>Chromadorea</taxon>
        <taxon>Rhabditida</taxon>
        <taxon>Spirurina</taxon>
        <taxon>Spiruromorpha</taxon>
        <taxon>Filarioidea</taxon>
        <taxon>Onchocercidae</taxon>
        <taxon>Loa</taxon>
    </lineage>
</organism>
<dbReference type="CTD" id="31251346"/>
<dbReference type="EMBL" id="JH712381">
    <property type="protein sequence ID" value="EFO20606.2"/>
    <property type="molecule type" value="Genomic_DNA"/>
</dbReference>
<gene>
    <name evidence="1" type="ORF">LOAG_07885</name>
</gene>
<name>A0A1S0TVL3_LOALO</name>
<protein>
    <submittedName>
        <fullName evidence="1">Uncharacterized protein</fullName>
    </submittedName>
</protein>
<dbReference type="KEGG" id="loa:LOAG_07885"/>
<dbReference type="RefSeq" id="XP_020302226.1">
    <property type="nucleotide sequence ID" value="XM_020447556.1"/>
</dbReference>
<dbReference type="GeneID" id="31251346"/>
<accession>A0A1S0TVL3</accession>
<evidence type="ECO:0000313" key="1">
    <source>
        <dbReference type="EMBL" id="EFO20606.2"/>
    </source>
</evidence>